<organism evidence="1 2">
    <name type="scientific">Oryzomicrobium terrae</name>
    <dbReference type="NCBI Taxonomy" id="1735038"/>
    <lineage>
        <taxon>Bacteria</taxon>
        <taxon>Pseudomonadati</taxon>
        <taxon>Pseudomonadota</taxon>
        <taxon>Betaproteobacteria</taxon>
        <taxon>Rhodocyclales</taxon>
        <taxon>Rhodocyclaceae</taxon>
        <taxon>Oryzomicrobium</taxon>
    </lineage>
</organism>
<proteinExistence type="predicted"/>
<dbReference type="RefSeq" id="WP_054620034.1">
    <property type="nucleotide sequence ID" value="NZ_CP022579.1"/>
</dbReference>
<evidence type="ECO:0000313" key="1">
    <source>
        <dbReference type="EMBL" id="QEL64037.1"/>
    </source>
</evidence>
<keyword evidence="2" id="KW-1185">Reference proteome</keyword>
<dbReference type="AlphaFoldDB" id="A0A5C1E6U6"/>
<dbReference type="KEGG" id="otr:OTERR_05610"/>
<protein>
    <recommendedName>
        <fullName evidence="3">DUF2441 domain-containing protein</fullName>
    </recommendedName>
</protein>
<evidence type="ECO:0000313" key="2">
    <source>
        <dbReference type="Proteomes" id="UP000323671"/>
    </source>
</evidence>
<name>A0A5C1E6U6_9RHOO</name>
<evidence type="ECO:0008006" key="3">
    <source>
        <dbReference type="Google" id="ProtNLM"/>
    </source>
</evidence>
<gene>
    <name evidence="1" type="ORF">OTERR_05610</name>
</gene>
<sequence length="187" mass="21060">MSISKNLFAGRAFLEFYAWAEADGSLPGWSFEGGGPHGEANAPTPAQDYFVEYHLEFFRQQGFSRYPSRLHSRLLFATRVDAEAFQEKHPERTFGRRLIKLRASGTCACSFHDGAWLDYLRQPCTFDLEALSRVAKAYWSGRTVEEADLPFLGHPWREIPVIEALVHGDVVPVPTALPRSLDLPGFA</sequence>
<accession>A0A5C1E6U6</accession>
<dbReference type="Proteomes" id="UP000323671">
    <property type="component" value="Chromosome"/>
</dbReference>
<dbReference type="SUPFAM" id="SSF56399">
    <property type="entry name" value="ADP-ribosylation"/>
    <property type="match status" value="1"/>
</dbReference>
<dbReference type="EMBL" id="CP022579">
    <property type="protein sequence ID" value="QEL64037.1"/>
    <property type="molecule type" value="Genomic_DNA"/>
</dbReference>
<reference evidence="1 2" key="1">
    <citation type="submission" date="2017-07" db="EMBL/GenBank/DDBJ databases">
        <title>Complete genome sequence of Oryzomicrobium terrae TPP412.</title>
        <authorList>
            <person name="Chiu L.-W."/>
            <person name="Lo K.-J."/>
            <person name="Tsai Y.-M."/>
            <person name="Lin S.-S."/>
            <person name="Kuo C.-H."/>
            <person name="Liu C.-T."/>
        </authorList>
    </citation>
    <scope>NUCLEOTIDE SEQUENCE [LARGE SCALE GENOMIC DNA]</scope>
    <source>
        <strain evidence="1 2">TPP412</strain>
    </source>
</reference>